<organism evidence="2">
    <name type="scientific">Tanacetum cinerariifolium</name>
    <name type="common">Dalmatian daisy</name>
    <name type="synonym">Chrysanthemum cinerariifolium</name>
    <dbReference type="NCBI Taxonomy" id="118510"/>
    <lineage>
        <taxon>Eukaryota</taxon>
        <taxon>Viridiplantae</taxon>
        <taxon>Streptophyta</taxon>
        <taxon>Embryophyta</taxon>
        <taxon>Tracheophyta</taxon>
        <taxon>Spermatophyta</taxon>
        <taxon>Magnoliopsida</taxon>
        <taxon>eudicotyledons</taxon>
        <taxon>Gunneridae</taxon>
        <taxon>Pentapetalae</taxon>
        <taxon>asterids</taxon>
        <taxon>campanulids</taxon>
        <taxon>Asterales</taxon>
        <taxon>Asteraceae</taxon>
        <taxon>Asteroideae</taxon>
        <taxon>Anthemideae</taxon>
        <taxon>Anthemidinae</taxon>
        <taxon>Tanacetum</taxon>
    </lineage>
</organism>
<feature type="compositionally biased region" description="Polar residues" evidence="1">
    <location>
        <begin position="112"/>
        <end position="124"/>
    </location>
</feature>
<evidence type="ECO:0000313" key="2">
    <source>
        <dbReference type="EMBL" id="GFD16302.1"/>
    </source>
</evidence>
<feature type="non-terminal residue" evidence="2">
    <location>
        <position position="1"/>
    </location>
</feature>
<evidence type="ECO:0000256" key="1">
    <source>
        <dbReference type="SAM" id="MobiDB-lite"/>
    </source>
</evidence>
<sequence length="168" mass="18548">NIARFERGHYKSKQGCNKVDWVFDILPKSNWKPQSFNTKDCKVSNLGGQRILLDFKSIGGCVSTNCFGSKRFVEEGSKIDTDEAIDLAHGYFDDKSGEMDASVGEEPKSGIVTASETSPTSVLQSEGKHLDFRPKAGSEYIVCEKIVSTRKLKNGDEDDPKVDDMLSS</sequence>
<dbReference type="AlphaFoldDB" id="A0A699U0J4"/>
<comment type="caution">
    <text evidence="2">The sequence shown here is derived from an EMBL/GenBank/DDBJ whole genome shotgun (WGS) entry which is preliminary data.</text>
</comment>
<feature type="non-terminal residue" evidence="2">
    <location>
        <position position="168"/>
    </location>
</feature>
<gene>
    <name evidence="2" type="ORF">Tci_888271</name>
</gene>
<accession>A0A699U0J4</accession>
<dbReference type="EMBL" id="BKCJ011292437">
    <property type="protein sequence ID" value="GFD16302.1"/>
    <property type="molecule type" value="Genomic_DNA"/>
</dbReference>
<feature type="region of interest" description="Disordered" evidence="1">
    <location>
        <begin position="98"/>
        <end position="126"/>
    </location>
</feature>
<protein>
    <submittedName>
        <fullName evidence="2">Uncharacterized protein</fullName>
    </submittedName>
</protein>
<reference evidence="2" key="1">
    <citation type="journal article" date="2019" name="Sci. Rep.">
        <title>Draft genome of Tanacetum cinerariifolium, the natural source of mosquito coil.</title>
        <authorList>
            <person name="Yamashiro T."/>
            <person name="Shiraishi A."/>
            <person name="Satake H."/>
            <person name="Nakayama K."/>
        </authorList>
    </citation>
    <scope>NUCLEOTIDE SEQUENCE</scope>
</reference>
<proteinExistence type="predicted"/>
<name>A0A699U0J4_TANCI</name>